<dbReference type="PANTHER" id="PTHR14202">
    <property type="entry name" value="60 KDA RIBONUCLEOPROTEIN SSA/RO"/>
    <property type="match status" value="1"/>
</dbReference>
<gene>
    <name evidence="8" type="ORF">LCGC14_2100490</name>
</gene>
<dbReference type="Gene3D" id="3.40.50.410">
    <property type="entry name" value="von Willebrand factor, type A domain"/>
    <property type="match status" value="1"/>
</dbReference>
<dbReference type="SUPFAM" id="SSF140864">
    <property type="entry name" value="TROVE domain-like"/>
    <property type="match status" value="1"/>
</dbReference>
<comment type="caution">
    <text evidence="8">The sequence shown here is derived from an EMBL/GenBank/DDBJ whole genome shotgun (WGS) entry which is preliminary data.</text>
</comment>
<dbReference type="GO" id="GO:1990904">
    <property type="term" value="C:ribonucleoprotein complex"/>
    <property type="evidence" value="ECO:0007669"/>
    <property type="project" value="UniProtKB-KW"/>
</dbReference>
<evidence type="ECO:0000256" key="1">
    <source>
        <dbReference type="ARBA" id="ARBA00004496"/>
    </source>
</evidence>
<comment type="subcellular location">
    <subcellularLocation>
        <location evidence="1">Cytoplasm</location>
    </subcellularLocation>
</comment>
<reference evidence="8" key="1">
    <citation type="journal article" date="2015" name="Nature">
        <title>Complex archaea that bridge the gap between prokaryotes and eukaryotes.</title>
        <authorList>
            <person name="Spang A."/>
            <person name="Saw J.H."/>
            <person name="Jorgensen S.L."/>
            <person name="Zaremba-Niedzwiedzka K."/>
            <person name="Martijn J."/>
            <person name="Lind A.E."/>
            <person name="van Eijk R."/>
            <person name="Schleper C."/>
            <person name="Guy L."/>
            <person name="Ettema T.J."/>
        </authorList>
    </citation>
    <scope>NUCLEOTIDE SEQUENCE</scope>
</reference>
<dbReference type="PANTHER" id="PTHR14202:SF0">
    <property type="entry name" value="RNA-BINDING PROTEIN RO60"/>
    <property type="match status" value="1"/>
</dbReference>
<dbReference type="InterPro" id="IPR037214">
    <property type="entry name" value="TROVE_dom_sf"/>
</dbReference>
<comment type="similarity">
    <text evidence="2">Belongs to the Ro 60 kDa family.</text>
</comment>
<keyword evidence="5" id="KW-0694">RNA-binding</keyword>
<keyword evidence="4" id="KW-0479">Metal-binding</keyword>
<dbReference type="AlphaFoldDB" id="A0A0F9EA88"/>
<dbReference type="GO" id="GO:0003723">
    <property type="term" value="F:RNA binding"/>
    <property type="evidence" value="ECO:0007669"/>
    <property type="project" value="UniProtKB-KW"/>
</dbReference>
<accession>A0A0F9EA88</accession>
<keyword evidence="3" id="KW-0963">Cytoplasm</keyword>
<sequence length="530" mass="59004">MSKYGDLDPRSTTALKTTDEQAVTHEGAPALAKDVRTALFTLAMTSMTAQDSFYESAATQDSRLRGLVQQLTEEDPEFIQRFVPWLRNTANMRSAPIVIAAEYALAGGPHRRQVIDSAMVRADEPAEFVGYYIMRTGRSTLPGGIQRGVADAVQRLYNQFSALKYDSQRHTVRMGDVIELVHPQSKNEIQGLLYEWLLDRRHHSQDVRVNVDELPMIKARQDIEAVEPDQRREVLRAVQSESEIADPTVIRHAADAFNLGAITWEYLSGWLPGGMDAEAWEVVIPQMGYMALLRNLRNFDEAKISDLAIELILQRLADPEEVAKSRQFPYRFWSAWAATQSLVWGPALETALGLSVHNIPEFSGSTLVLVDVSGSMVNPVSDRSQVNRSDVAALFGAALFAKNPKTTRVVIFGTDSKDVTPAQRGSMLRNMEVFRDNHGVGHGTYLGTAVGQHFTDEDRIVIFTDLQAHDGGAKDKARFVHYFDLGGYSASPDAIGEDGVFMYGGFTDATFRQMSLHEITRTSDWNTILT</sequence>
<evidence type="ECO:0000256" key="5">
    <source>
        <dbReference type="ARBA" id="ARBA00022884"/>
    </source>
</evidence>
<proteinExistence type="inferred from homology"/>
<evidence type="ECO:0000313" key="8">
    <source>
        <dbReference type="EMBL" id="KKL70879.1"/>
    </source>
</evidence>
<dbReference type="EMBL" id="LAZR01025762">
    <property type="protein sequence ID" value="KKL70879.1"/>
    <property type="molecule type" value="Genomic_DNA"/>
</dbReference>
<evidence type="ECO:0000256" key="4">
    <source>
        <dbReference type="ARBA" id="ARBA00022723"/>
    </source>
</evidence>
<dbReference type="GO" id="GO:0046872">
    <property type="term" value="F:metal ion binding"/>
    <property type="evidence" value="ECO:0007669"/>
    <property type="project" value="UniProtKB-KW"/>
</dbReference>
<dbReference type="InterPro" id="IPR008858">
    <property type="entry name" value="TROVE_dom"/>
</dbReference>
<feature type="domain" description="TROVE" evidence="7">
    <location>
        <begin position="22"/>
        <end position="364"/>
    </location>
</feature>
<protein>
    <recommendedName>
        <fullName evidence="7">TROVE domain-containing protein</fullName>
    </recommendedName>
</protein>
<dbReference type="InterPro" id="IPR036465">
    <property type="entry name" value="vWFA_dom_sf"/>
</dbReference>
<name>A0A0F9EA88_9ZZZZ</name>
<evidence type="ECO:0000256" key="3">
    <source>
        <dbReference type="ARBA" id="ARBA00022490"/>
    </source>
</evidence>
<organism evidence="8">
    <name type="scientific">marine sediment metagenome</name>
    <dbReference type="NCBI Taxonomy" id="412755"/>
    <lineage>
        <taxon>unclassified sequences</taxon>
        <taxon>metagenomes</taxon>
        <taxon>ecological metagenomes</taxon>
    </lineage>
</organism>
<dbReference type="GO" id="GO:0005737">
    <property type="term" value="C:cytoplasm"/>
    <property type="evidence" value="ECO:0007669"/>
    <property type="project" value="UniProtKB-SubCell"/>
</dbReference>
<evidence type="ECO:0000256" key="2">
    <source>
        <dbReference type="ARBA" id="ARBA00007814"/>
    </source>
</evidence>
<dbReference type="PROSITE" id="PS50988">
    <property type="entry name" value="TROVE"/>
    <property type="match status" value="1"/>
</dbReference>
<dbReference type="InterPro" id="IPR040322">
    <property type="entry name" value="TROVE2"/>
</dbReference>
<evidence type="ECO:0000256" key="6">
    <source>
        <dbReference type="ARBA" id="ARBA00023274"/>
    </source>
</evidence>
<evidence type="ECO:0000259" key="7">
    <source>
        <dbReference type="PROSITE" id="PS50988"/>
    </source>
</evidence>
<dbReference type="SUPFAM" id="SSF53300">
    <property type="entry name" value="vWA-like"/>
    <property type="match status" value="1"/>
</dbReference>
<dbReference type="Pfam" id="PF05731">
    <property type="entry name" value="TROVE"/>
    <property type="match status" value="1"/>
</dbReference>
<keyword evidence="6" id="KW-0687">Ribonucleoprotein</keyword>